<name>A0ABR3XR93_9EURO</name>
<organism evidence="1 2">
    <name type="scientific">Paecilomyces lecythidis</name>
    <dbReference type="NCBI Taxonomy" id="3004212"/>
    <lineage>
        <taxon>Eukaryota</taxon>
        <taxon>Fungi</taxon>
        <taxon>Dikarya</taxon>
        <taxon>Ascomycota</taxon>
        <taxon>Pezizomycotina</taxon>
        <taxon>Eurotiomycetes</taxon>
        <taxon>Eurotiomycetidae</taxon>
        <taxon>Eurotiales</taxon>
        <taxon>Thermoascaceae</taxon>
        <taxon>Paecilomyces</taxon>
    </lineage>
</organism>
<comment type="caution">
    <text evidence="1">The sequence shown here is derived from an EMBL/GenBank/DDBJ whole genome shotgun (WGS) entry which is preliminary data.</text>
</comment>
<protein>
    <submittedName>
        <fullName evidence="1">Uncharacterized protein</fullName>
    </submittedName>
</protein>
<gene>
    <name evidence="1" type="ORF">Plec18167_004536</name>
</gene>
<evidence type="ECO:0000313" key="2">
    <source>
        <dbReference type="Proteomes" id="UP001583193"/>
    </source>
</evidence>
<reference evidence="1 2" key="1">
    <citation type="journal article" date="2024" name="IMA Fungus">
        <title>IMA Genome - F19 : A genome assembly and annotation guide to empower mycologists, including annotated draft genome sequences of Ceratocystis pirilliformis, Diaporthe australafricana, Fusarium ophioides, Paecilomyces lecythidis, and Sporothrix stenoceras.</title>
        <authorList>
            <person name="Aylward J."/>
            <person name="Wilson A.M."/>
            <person name="Visagie C.M."/>
            <person name="Spraker J."/>
            <person name="Barnes I."/>
            <person name="Buitendag C."/>
            <person name="Ceriani C."/>
            <person name="Del Mar Angel L."/>
            <person name="du Plessis D."/>
            <person name="Fuchs T."/>
            <person name="Gasser K."/>
            <person name="Kramer D."/>
            <person name="Li W."/>
            <person name="Munsamy K."/>
            <person name="Piso A."/>
            <person name="Price J.L."/>
            <person name="Sonnekus B."/>
            <person name="Thomas C."/>
            <person name="van der Nest A."/>
            <person name="van Dijk A."/>
            <person name="van Heerden A."/>
            <person name="van Vuuren N."/>
            <person name="Yilmaz N."/>
            <person name="Duong T.A."/>
            <person name="van der Merwe N.A."/>
            <person name="Wingfield M.J."/>
            <person name="Wingfield B.D."/>
        </authorList>
    </citation>
    <scope>NUCLEOTIDE SEQUENCE [LARGE SCALE GENOMIC DNA]</scope>
    <source>
        <strain evidence="1 2">CMW 18167</strain>
    </source>
</reference>
<sequence>MTERKEDLNEQDFQQGLAVLDREMGLDDFIVAFAPIRMIAAGGFLAVSYLKNRESTGDLDYLIEPEFADDREIKTPLQRAIYSVASQLHYNEDWANQESDIFVTKEARKFLFEQAEKQGITLFKGENLKVLAAPLEWALERKLRRIYAANRDRKAEYDMTDALALLKALRVRNNGPLDEESIRTMNVNGFDVLPDHETMQRVAREYRHKYNEDIFR</sequence>
<accession>A0ABR3XR93</accession>
<dbReference type="Proteomes" id="UP001583193">
    <property type="component" value="Unassembled WGS sequence"/>
</dbReference>
<evidence type="ECO:0000313" key="1">
    <source>
        <dbReference type="EMBL" id="KAL1878463.1"/>
    </source>
</evidence>
<proteinExistence type="predicted"/>
<dbReference type="EMBL" id="JAVDPF010000012">
    <property type="protein sequence ID" value="KAL1878463.1"/>
    <property type="molecule type" value="Genomic_DNA"/>
</dbReference>
<keyword evidence="2" id="KW-1185">Reference proteome</keyword>